<name>A0ABD0NA41_CIRMR</name>
<evidence type="ECO:0000313" key="2">
    <source>
        <dbReference type="Proteomes" id="UP001529510"/>
    </source>
</evidence>
<proteinExistence type="predicted"/>
<protein>
    <submittedName>
        <fullName evidence="1">Uncharacterized protein</fullName>
    </submittedName>
</protein>
<keyword evidence="2" id="KW-1185">Reference proteome</keyword>
<sequence>CHPLNPLEVAGGGRLMTTLMRGGSASWRGTGRQLLVAGRNASCGSTLWRRRPRSSPLSTSHCR</sequence>
<dbReference type="AlphaFoldDB" id="A0ABD0NA41"/>
<dbReference type="EMBL" id="JAMKFB020000023">
    <property type="protein sequence ID" value="KAL0158111.1"/>
    <property type="molecule type" value="Genomic_DNA"/>
</dbReference>
<dbReference type="Proteomes" id="UP001529510">
    <property type="component" value="Unassembled WGS sequence"/>
</dbReference>
<reference evidence="1 2" key="1">
    <citation type="submission" date="2024-05" db="EMBL/GenBank/DDBJ databases">
        <title>Genome sequencing and assembly of Indian major carp, Cirrhinus mrigala (Hamilton, 1822).</title>
        <authorList>
            <person name="Mohindra V."/>
            <person name="Chowdhury L.M."/>
            <person name="Lal K."/>
            <person name="Jena J.K."/>
        </authorList>
    </citation>
    <scope>NUCLEOTIDE SEQUENCE [LARGE SCALE GENOMIC DNA]</scope>
    <source>
        <strain evidence="1">CM1030</strain>
        <tissue evidence="1">Blood</tissue>
    </source>
</reference>
<feature type="non-terminal residue" evidence="1">
    <location>
        <position position="1"/>
    </location>
</feature>
<gene>
    <name evidence="1" type="ORF">M9458_046187</name>
</gene>
<comment type="caution">
    <text evidence="1">The sequence shown here is derived from an EMBL/GenBank/DDBJ whole genome shotgun (WGS) entry which is preliminary data.</text>
</comment>
<evidence type="ECO:0000313" key="1">
    <source>
        <dbReference type="EMBL" id="KAL0158111.1"/>
    </source>
</evidence>
<accession>A0ABD0NA41</accession>
<feature type="non-terminal residue" evidence="1">
    <location>
        <position position="63"/>
    </location>
</feature>
<organism evidence="1 2">
    <name type="scientific">Cirrhinus mrigala</name>
    <name type="common">Mrigala</name>
    <dbReference type="NCBI Taxonomy" id="683832"/>
    <lineage>
        <taxon>Eukaryota</taxon>
        <taxon>Metazoa</taxon>
        <taxon>Chordata</taxon>
        <taxon>Craniata</taxon>
        <taxon>Vertebrata</taxon>
        <taxon>Euteleostomi</taxon>
        <taxon>Actinopterygii</taxon>
        <taxon>Neopterygii</taxon>
        <taxon>Teleostei</taxon>
        <taxon>Ostariophysi</taxon>
        <taxon>Cypriniformes</taxon>
        <taxon>Cyprinidae</taxon>
        <taxon>Labeoninae</taxon>
        <taxon>Labeonini</taxon>
        <taxon>Cirrhinus</taxon>
    </lineage>
</organism>